<feature type="transmembrane region" description="Helical" evidence="1">
    <location>
        <begin position="34"/>
        <end position="56"/>
    </location>
</feature>
<dbReference type="AlphaFoldDB" id="A0A9Q4GI81"/>
<keyword evidence="1" id="KW-0472">Membrane</keyword>
<sequence>MLRWLIGVVAAVAFFWGLNRILIALTSEATTTDLLLGVVGVGLAGLSFVYLGYLLGRVQRSV</sequence>
<evidence type="ECO:0000313" key="3">
    <source>
        <dbReference type="Proteomes" id="UP001149411"/>
    </source>
</evidence>
<dbReference type="RefSeq" id="WP_266087984.1">
    <property type="nucleotide sequence ID" value="NZ_RKLV01000009.1"/>
</dbReference>
<name>A0A9Q4GI81_9EURY</name>
<dbReference type="EMBL" id="RKLV01000009">
    <property type="protein sequence ID" value="MCX2819590.1"/>
    <property type="molecule type" value="Genomic_DNA"/>
</dbReference>
<keyword evidence="1" id="KW-0812">Transmembrane</keyword>
<organism evidence="2 3">
    <name type="scientific">Halorutilus salinus</name>
    <dbReference type="NCBI Taxonomy" id="2487751"/>
    <lineage>
        <taxon>Archaea</taxon>
        <taxon>Methanobacteriati</taxon>
        <taxon>Methanobacteriota</taxon>
        <taxon>Stenosarchaea group</taxon>
        <taxon>Halobacteria</taxon>
        <taxon>Halorutilales</taxon>
        <taxon>Halorutilaceae</taxon>
        <taxon>Halorutilus</taxon>
    </lineage>
</organism>
<gene>
    <name evidence="2" type="ORF">EGH25_09540</name>
</gene>
<protein>
    <submittedName>
        <fullName evidence="2">Uncharacterized protein</fullName>
    </submittedName>
</protein>
<proteinExistence type="predicted"/>
<accession>A0A9Q4GI81</accession>
<comment type="caution">
    <text evidence="2">The sequence shown here is derived from an EMBL/GenBank/DDBJ whole genome shotgun (WGS) entry which is preliminary data.</text>
</comment>
<keyword evidence="1" id="KW-1133">Transmembrane helix</keyword>
<evidence type="ECO:0000256" key="1">
    <source>
        <dbReference type="SAM" id="Phobius"/>
    </source>
</evidence>
<keyword evidence="3" id="KW-1185">Reference proteome</keyword>
<reference evidence="2" key="1">
    <citation type="submission" date="2022-09" db="EMBL/GenBank/DDBJ databases">
        <title>Haloadaptaus new haloarchaeum isolated from saline soil.</title>
        <authorList>
            <person name="Duran-Viseras A."/>
            <person name="Sanchez-Porro C."/>
            <person name="Ventosa A."/>
        </authorList>
    </citation>
    <scope>NUCLEOTIDE SEQUENCE</scope>
    <source>
        <strain evidence="2">F3-133</strain>
    </source>
</reference>
<dbReference type="Proteomes" id="UP001149411">
    <property type="component" value="Unassembled WGS sequence"/>
</dbReference>
<evidence type="ECO:0000313" key="2">
    <source>
        <dbReference type="EMBL" id="MCX2819590.1"/>
    </source>
</evidence>